<dbReference type="InterPro" id="IPR000086">
    <property type="entry name" value="NUDIX_hydrolase_dom"/>
</dbReference>
<evidence type="ECO:0000313" key="3">
    <source>
        <dbReference type="Proteomes" id="UP000655759"/>
    </source>
</evidence>
<protein>
    <recommendedName>
        <fullName evidence="1">Nudix hydrolase domain-containing protein</fullName>
    </recommendedName>
</protein>
<dbReference type="SUPFAM" id="SSF55811">
    <property type="entry name" value="Nudix"/>
    <property type="match status" value="1"/>
</dbReference>
<proteinExistence type="predicted"/>
<dbReference type="InterPro" id="IPR015797">
    <property type="entry name" value="NUDIX_hydrolase-like_dom_sf"/>
</dbReference>
<comment type="caution">
    <text evidence="2">The sequence shown here is derived from an EMBL/GenBank/DDBJ whole genome shotgun (WGS) entry which is preliminary data.</text>
</comment>
<evidence type="ECO:0000259" key="1">
    <source>
        <dbReference type="PROSITE" id="PS51462"/>
    </source>
</evidence>
<dbReference type="EMBL" id="CAJNAQ010000005">
    <property type="protein sequence ID" value="CAE6499744.1"/>
    <property type="molecule type" value="Genomic_DNA"/>
</dbReference>
<reference evidence="2" key="1">
    <citation type="submission" date="2021-02" db="EMBL/GenBank/DDBJ databases">
        <authorList>
            <person name="Han P."/>
        </authorList>
    </citation>
    <scope>NUCLEOTIDE SEQUENCE</scope>
    <source>
        <strain evidence="2">Candidatus Nitrosotenuis uzonensis 5A</strain>
    </source>
</reference>
<sequence>MVRRAPKKEYDRFRRYFAFPCVDLVIFDGQSVLLTKRTRNPYRGYWHLPGSIIHRGEKITDVVRRSAKEELGLTVRKMQYIGVYESMDKFRHDVAHGFLISVGSGKISLDSQSSEFRFFKRLPSKIIPHHRKVVNDACKIAVCRHKK</sequence>
<dbReference type="Proteomes" id="UP000655759">
    <property type="component" value="Unassembled WGS sequence"/>
</dbReference>
<feature type="domain" description="Nudix hydrolase" evidence="1">
    <location>
        <begin position="17"/>
        <end position="146"/>
    </location>
</feature>
<dbReference type="PROSITE" id="PS51462">
    <property type="entry name" value="NUDIX"/>
    <property type="match status" value="1"/>
</dbReference>
<accession>A0A812F0V4</accession>
<dbReference type="Gene3D" id="3.90.79.10">
    <property type="entry name" value="Nucleoside Triphosphate Pyrophosphohydrolase"/>
    <property type="match status" value="1"/>
</dbReference>
<dbReference type="RefSeq" id="WP_205100177.1">
    <property type="nucleotide sequence ID" value="NZ_CAJNAQ010000005.1"/>
</dbReference>
<evidence type="ECO:0000313" key="2">
    <source>
        <dbReference type="EMBL" id="CAE6499744.1"/>
    </source>
</evidence>
<dbReference type="AlphaFoldDB" id="A0A812F0V4"/>
<dbReference type="Pfam" id="PF00293">
    <property type="entry name" value="NUDIX"/>
    <property type="match status" value="1"/>
</dbReference>
<name>A0A812F0V4_9ARCH</name>
<dbReference type="PANTHER" id="PTHR43736:SF1">
    <property type="entry name" value="DIHYDRONEOPTERIN TRIPHOSPHATE DIPHOSPHATASE"/>
    <property type="match status" value="1"/>
</dbReference>
<gene>
    <name evidence="2" type="ORF">NUZ5A_50937</name>
</gene>
<organism evidence="2 3">
    <name type="scientific">Candidatus Nitrosotenuis uzonensis</name>
    <dbReference type="NCBI Taxonomy" id="1407055"/>
    <lineage>
        <taxon>Archaea</taxon>
        <taxon>Nitrososphaerota</taxon>
        <taxon>Candidatus Nitrosotenuis</taxon>
    </lineage>
</organism>
<dbReference type="PANTHER" id="PTHR43736">
    <property type="entry name" value="ADP-RIBOSE PYROPHOSPHATASE"/>
    <property type="match status" value="1"/>
</dbReference>